<reference evidence="1 2" key="1">
    <citation type="submission" date="2014-10" db="EMBL/GenBank/DDBJ databases">
        <title>Draft genome of phytase producing Bacillus ginsengihumi strain M2.11.</title>
        <authorList>
            <person name="Toymentseva A."/>
            <person name="Boulygina E.A."/>
            <person name="Kazakov S.V."/>
            <person name="Kayumov I."/>
            <person name="Suleimanova A.D."/>
            <person name="Mardanova A.M."/>
            <person name="Maria S.N."/>
            <person name="Sergey M.Y."/>
            <person name="Sharipova M.R."/>
        </authorList>
    </citation>
    <scope>NUCLEOTIDE SEQUENCE [LARGE SCALE GENOMIC DNA]</scope>
    <source>
        <strain evidence="1 2">M2.11</strain>
    </source>
</reference>
<evidence type="ECO:0008006" key="3">
    <source>
        <dbReference type="Google" id="ProtNLM"/>
    </source>
</evidence>
<dbReference type="AlphaFoldDB" id="A0A0A6VBM8"/>
<dbReference type="EMBL" id="JRUN01000018">
    <property type="protein sequence ID" value="KHD85645.1"/>
    <property type="molecule type" value="Genomic_DNA"/>
</dbReference>
<dbReference type="RefSeq" id="WP_025731172.1">
    <property type="nucleotide sequence ID" value="NZ_JAMAUG010000049.1"/>
</dbReference>
<evidence type="ECO:0000313" key="2">
    <source>
        <dbReference type="Proteomes" id="UP000030588"/>
    </source>
</evidence>
<accession>A0A0A6VBM8</accession>
<proteinExistence type="predicted"/>
<protein>
    <recommendedName>
        <fullName evidence="3">DUF2515 domain-containing protein</fullName>
    </recommendedName>
</protein>
<name>A0A0A6VBM8_9BACI</name>
<gene>
    <name evidence="1" type="ORF">NG54_07670</name>
</gene>
<dbReference type="Pfam" id="PF10720">
    <property type="entry name" value="DUF2515"/>
    <property type="match status" value="1"/>
</dbReference>
<dbReference type="InterPro" id="IPR019658">
    <property type="entry name" value="DUF2515"/>
</dbReference>
<dbReference type="Proteomes" id="UP000030588">
    <property type="component" value="Unassembled WGS sequence"/>
</dbReference>
<dbReference type="STRING" id="363870.NG54_07670"/>
<organism evidence="1 2">
    <name type="scientific">Heyndrickxia ginsengihumi</name>
    <dbReference type="NCBI Taxonomy" id="363870"/>
    <lineage>
        <taxon>Bacteria</taxon>
        <taxon>Bacillati</taxon>
        <taxon>Bacillota</taxon>
        <taxon>Bacilli</taxon>
        <taxon>Bacillales</taxon>
        <taxon>Bacillaceae</taxon>
        <taxon>Heyndrickxia</taxon>
    </lineage>
</organism>
<evidence type="ECO:0000313" key="1">
    <source>
        <dbReference type="EMBL" id="KHD85645.1"/>
    </source>
</evidence>
<comment type="caution">
    <text evidence="1">The sequence shown here is derived from an EMBL/GenBank/DDBJ whole genome shotgun (WGS) entry which is preliminary data.</text>
</comment>
<sequence length="334" mass="40745">MVIKGNFHHLKDCFYDMANEYIIEKIKNETKKHNKDNISRTNAYFYFYLVHSDIKWSFLASMVSRNAGWNMCDLEGEHFPKIFPESVRTRLFLTYERANWTIFEDAYPQLMIYHYSIKYNKPLFHLLDYFHVSKFMVKEWWHYYHSNDRNRLLLALIINEQNVIQRPVIEHPYFKSKVFHTPLFRMQDILHINAVVFPTLTGRLYGDSVVKFQKVTERIALGKRLSFILFHPELYPQFLKFVVNTKHTGSRYDYEKYIDNVRKPDTPALRKTYPVIAHHWHDREDWFQQNKMKEKWYDPAHIKHDINISKWFLQKQEKVKYFAKVLYILKHVCK</sequence>